<sequence>MCHWKRLQEIGRKKCVRLQAPVGLHVSLGPPAVNGVGEMQWQSPTADRFLPVSVRVQSPSVLFMPLMECVRPVSSRSTRIGVCARGLREDSLEEINSTGFLLVSHSMSDSY</sequence>
<dbReference type="EMBL" id="BGPR01017847">
    <property type="protein sequence ID" value="GBN77447.1"/>
    <property type="molecule type" value="Genomic_DNA"/>
</dbReference>
<evidence type="ECO:0000313" key="1">
    <source>
        <dbReference type="EMBL" id="GBN77447.1"/>
    </source>
</evidence>
<name>A0A4Y2RNR5_ARAVE</name>
<protein>
    <submittedName>
        <fullName evidence="1">Uncharacterized protein</fullName>
    </submittedName>
</protein>
<dbReference type="Proteomes" id="UP000499080">
    <property type="component" value="Unassembled WGS sequence"/>
</dbReference>
<organism evidence="1 2">
    <name type="scientific">Araneus ventricosus</name>
    <name type="common">Orbweaver spider</name>
    <name type="synonym">Epeira ventricosa</name>
    <dbReference type="NCBI Taxonomy" id="182803"/>
    <lineage>
        <taxon>Eukaryota</taxon>
        <taxon>Metazoa</taxon>
        <taxon>Ecdysozoa</taxon>
        <taxon>Arthropoda</taxon>
        <taxon>Chelicerata</taxon>
        <taxon>Arachnida</taxon>
        <taxon>Araneae</taxon>
        <taxon>Araneomorphae</taxon>
        <taxon>Entelegynae</taxon>
        <taxon>Araneoidea</taxon>
        <taxon>Araneidae</taxon>
        <taxon>Araneus</taxon>
    </lineage>
</organism>
<comment type="caution">
    <text evidence="1">The sequence shown here is derived from an EMBL/GenBank/DDBJ whole genome shotgun (WGS) entry which is preliminary data.</text>
</comment>
<accession>A0A4Y2RNR5</accession>
<proteinExistence type="predicted"/>
<keyword evidence="2" id="KW-1185">Reference proteome</keyword>
<gene>
    <name evidence="1" type="ORF">AVEN_215111_1</name>
</gene>
<reference evidence="1 2" key="1">
    <citation type="journal article" date="2019" name="Sci. Rep.">
        <title>Orb-weaving spider Araneus ventricosus genome elucidates the spidroin gene catalogue.</title>
        <authorList>
            <person name="Kono N."/>
            <person name="Nakamura H."/>
            <person name="Ohtoshi R."/>
            <person name="Moran D.A.P."/>
            <person name="Shinohara A."/>
            <person name="Yoshida Y."/>
            <person name="Fujiwara M."/>
            <person name="Mori M."/>
            <person name="Tomita M."/>
            <person name="Arakawa K."/>
        </authorList>
    </citation>
    <scope>NUCLEOTIDE SEQUENCE [LARGE SCALE GENOMIC DNA]</scope>
</reference>
<dbReference type="AlphaFoldDB" id="A0A4Y2RNR5"/>
<evidence type="ECO:0000313" key="2">
    <source>
        <dbReference type="Proteomes" id="UP000499080"/>
    </source>
</evidence>